<sequence>MSFQQYNKELKPQCLEVFDSNVGKYFDPSERKDFCEYLDSIDSESCYYVYRQNEKVLACGGFNIVNGNASLTWGMVLREFHNQRLGSKLTDFRLSKIKLIAGVEKVKIQTSQHTSDFYSTKGFVIAKTTPNGFGEGIDCVEMELDVKRFKSS</sequence>
<evidence type="ECO:0000259" key="1">
    <source>
        <dbReference type="PROSITE" id="PS51186"/>
    </source>
</evidence>
<dbReference type="Proteomes" id="UP000321764">
    <property type="component" value="Unassembled WGS sequence"/>
</dbReference>
<gene>
    <name evidence="2" type="ORF">FME95_01045</name>
</gene>
<dbReference type="OrthoDB" id="2380306at2"/>
<keyword evidence="2" id="KW-0808">Transferase</keyword>
<dbReference type="PROSITE" id="PS51186">
    <property type="entry name" value="GNAT"/>
    <property type="match status" value="1"/>
</dbReference>
<accession>A0A5C8Z7S1</accession>
<proteinExistence type="predicted"/>
<dbReference type="SUPFAM" id="SSF55729">
    <property type="entry name" value="Acyl-CoA N-acyltransferases (Nat)"/>
    <property type="match status" value="1"/>
</dbReference>
<dbReference type="Pfam" id="PF13673">
    <property type="entry name" value="Acetyltransf_10"/>
    <property type="match status" value="1"/>
</dbReference>
<dbReference type="AlphaFoldDB" id="A0A5C8Z7S1"/>
<feature type="domain" description="N-acetyltransferase" evidence="1">
    <location>
        <begin position="1"/>
        <end position="147"/>
    </location>
</feature>
<protein>
    <submittedName>
        <fullName evidence="2">GNAT family N-acetyltransferase</fullName>
    </submittedName>
</protein>
<evidence type="ECO:0000313" key="2">
    <source>
        <dbReference type="EMBL" id="TXR53191.1"/>
    </source>
</evidence>
<evidence type="ECO:0000313" key="3">
    <source>
        <dbReference type="Proteomes" id="UP000321764"/>
    </source>
</evidence>
<name>A0A5C8Z7S1_9GAMM</name>
<keyword evidence="3" id="KW-1185">Reference proteome</keyword>
<dbReference type="GO" id="GO:0016747">
    <property type="term" value="F:acyltransferase activity, transferring groups other than amino-acyl groups"/>
    <property type="evidence" value="ECO:0007669"/>
    <property type="project" value="InterPro"/>
</dbReference>
<dbReference type="RefSeq" id="WP_147712343.1">
    <property type="nucleotide sequence ID" value="NZ_VKAD01000001.1"/>
</dbReference>
<dbReference type="InterPro" id="IPR000182">
    <property type="entry name" value="GNAT_dom"/>
</dbReference>
<dbReference type="Gene3D" id="3.40.630.30">
    <property type="match status" value="1"/>
</dbReference>
<reference evidence="2 3" key="1">
    <citation type="submission" date="2019-07" db="EMBL/GenBank/DDBJ databases">
        <title>Reinekea sp. strain SSH23 genome sequencing and assembly.</title>
        <authorList>
            <person name="Kim I."/>
        </authorList>
    </citation>
    <scope>NUCLEOTIDE SEQUENCE [LARGE SCALE GENOMIC DNA]</scope>
    <source>
        <strain evidence="2 3">SSH23</strain>
    </source>
</reference>
<organism evidence="2 3">
    <name type="scientific">Reinekea thalattae</name>
    <dbReference type="NCBI Taxonomy" id="2593301"/>
    <lineage>
        <taxon>Bacteria</taxon>
        <taxon>Pseudomonadati</taxon>
        <taxon>Pseudomonadota</taxon>
        <taxon>Gammaproteobacteria</taxon>
        <taxon>Oceanospirillales</taxon>
        <taxon>Saccharospirillaceae</taxon>
        <taxon>Reinekea</taxon>
    </lineage>
</organism>
<comment type="caution">
    <text evidence="2">The sequence shown here is derived from an EMBL/GenBank/DDBJ whole genome shotgun (WGS) entry which is preliminary data.</text>
</comment>
<dbReference type="EMBL" id="VKAD01000001">
    <property type="protein sequence ID" value="TXR53191.1"/>
    <property type="molecule type" value="Genomic_DNA"/>
</dbReference>
<dbReference type="InterPro" id="IPR016181">
    <property type="entry name" value="Acyl_CoA_acyltransferase"/>
</dbReference>